<accession>A0A9Q0WXA9</accession>
<dbReference type="OrthoDB" id="745018at2759"/>
<reference evidence="2" key="2">
    <citation type="journal article" date="2023" name="Int. J. Mol. Sci.">
        <title>De Novo Assembly and Annotation of 11 Diverse Shrub Willow (Salix) Genomes Reveals Novel Gene Organization in Sex-Linked Regions.</title>
        <authorList>
            <person name="Hyden B."/>
            <person name="Feng K."/>
            <person name="Yates T.B."/>
            <person name="Jawdy S."/>
            <person name="Cereghino C."/>
            <person name="Smart L.B."/>
            <person name="Muchero W."/>
        </authorList>
    </citation>
    <scope>NUCLEOTIDE SEQUENCE</scope>
    <source>
        <tissue evidence="2">Shoot tip</tissue>
    </source>
</reference>
<dbReference type="GO" id="GO:0007389">
    <property type="term" value="P:pattern specification process"/>
    <property type="evidence" value="ECO:0007669"/>
    <property type="project" value="TreeGrafter"/>
</dbReference>
<dbReference type="PANTHER" id="PTHR21677">
    <property type="entry name" value="CRAMPED PROTEIN"/>
    <property type="match status" value="1"/>
</dbReference>
<name>A0A9Q0WXA9_SALPP</name>
<gene>
    <name evidence="2" type="ORF">OIU79_018161</name>
</gene>
<dbReference type="GO" id="GO:0003682">
    <property type="term" value="F:chromatin binding"/>
    <property type="evidence" value="ECO:0007669"/>
    <property type="project" value="InterPro"/>
</dbReference>
<reference evidence="2" key="1">
    <citation type="submission" date="2022-11" db="EMBL/GenBank/DDBJ databases">
        <authorList>
            <person name="Hyden B.L."/>
            <person name="Feng K."/>
            <person name="Yates T."/>
            <person name="Jawdy S."/>
            <person name="Smart L.B."/>
            <person name="Muchero W."/>
        </authorList>
    </citation>
    <scope>NUCLEOTIDE SEQUENCE</scope>
    <source>
        <tissue evidence="2">Shoot tip</tissue>
    </source>
</reference>
<proteinExistence type="predicted"/>
<dbReference type="Proteomes" id="UP001151532">
    <property type="component" value="Chromosome 5"/>
</dbReference>
<dbReference type="GO" id="GO:0005634">
    <property type="term" value="C:nucleus"/>
    <property type="evidence" value="ECO:0007669"/>
    <property type="project" value="TreeGrafter"/>
</dbReference>
<dbReference type="PANTHER" id="PTHR21677:SF4">
    <property type="entry name" value="TSL-KINASE INTERACTING-LIKE PROTEIN"/>
    <property type="match status" value="1"/>
</dbReference>
<evidence type="ECO:0000313" key="2">
    <source>
        <dbReference type="EMBL" id="KAJ6774922.1"/>
    </source>
</evidence>
<dbReference type="EMBL" id="JAPFFK010000002">
    <property type="protein sequence ID" value="KAJ6774922.1"/>
    <property type="molecule type" value="Genomic_DNA"/>
</dbReference>
<feature type="region of interest" description="Disordered" evidence="1">
    <location>
        <begin position="357"/>
        <end position="384"/>
    </location>
</feature>
<evidence type="ECO:0000313" key="3">
    <source>
        <dbReference type="Proteomes" id="UP001151532"/>
    </source>
</evidence>
<feature type="compositionally biased region" description="Polar residues" evidence="1">
    <location>
        <begin position="367"/>
        <end position="381"/>
    </location>
</feature>
<comment type="caution">
    <text evidence="2">The sequence shown here is derived from an EMBL/GenBank/DDBJ whole genome shotgun (WGS) entry which is preliminary data.</text>
</comment>
<dbReference type="AlphaFoldDB" id="A0A9Q0WXA9"/>
<dbReference type="InterPro" id="IPR055315">
    <property type="entry name" value="Cramped-like"/>
</dbReference>
<protein>
    <submittedName>
        <fullName evidence="2">TSL-KINASE INTERACTING-LIKE PROTEIN</fullName>
    </submittedName>
</protein>
<evidence type="ECO:0000256" key="1">
    <source>
        <dbReference type="SAM" id="MobiDB-lite"/>
    </source>
</evidence>
<sequence>MPCHRKVKNTFPPKKNNFGASKSLSLPSAFSIRSRKKWKLEFGFGIADGVAEEAKELLQMPGKIKLQLFPIDEETLVGLEKDGYHPYLELTLSARKKVSSVLKHLNDKWGSSKIASGEPVLYPYIVAEGLASRKWTLSDIHITAGDVYAAIGNPSVFRLRYGWFSDSEIKSVGVSSTSTTYEACAQPQFVQKVSSINSESTCGEVKRVEETSEEFKPSTSTGAMNAVLANKMSSDGSIGPKMDVGIGQPSTLWDDGLTNISIGGLLSEASLQGLLNSCDPRSNGSNPGTQPSQLISDSFDAFITTEVNCFQGPRLSPHSSSSSILDAEDTCHAFSVKKLSASGKDCRTLSGNAYSQTCSRDTDSKSSMHPTTTEVNNQSGFRQDLGCNKESETELDSRVYNHENSLGLSGIKWTDSLGPFDLGQSSSRKIIDGESLSIGRIIT</sequence>
<keyword evidence="3" id="KW-1185">Reference proteome</keyword>
<organism evidence="2 3">
    <name type="scientific">Salix purpurea</name>
    <name type="common">Purple osier willow</name>
    <dbReference type="NCBI Taxonomy" id="77065"/>
    <lineage>
        <taxon>Eukaryota</taxon>
        <taxon>Viridiplantae</taxon>
        <taxon>Streptophyta</taxon>
        <taxon>Embryophyta</taxon>
        <taxon>Tracheophyta</taxon>
        <taxon>Spermatophyta</taxon>
        <taxon>Magnoliopsida</taxon>
        <taxon>eudicotyledons</taxon>
        <taxon>Gunneridae</taxon>
        <taxon>Pentapetalae</taxon>
        <taxon>rosids</taxon>
        <taxon>fabids</taxon>
        <taxon>Malpighiales</taxon>
        <taxon>Salicaceae</taxon>
        <taxon>Saliceae</taxon>
        <taxon>Salix</taxon>
    </lineage>
</organism>